<dbReference type="Gene3D" id="1.10.443.10">
    <property type="entry name" value="Intergrase catalytic core"/>
    <property type="match status" value="1"/>
</dbReference>
<evidence type="ECO:0000256" key="2">
    <source>
        <dbReference type="ARBA" id="ARBA00023125"/>
    </source>
</evidence>
<evidence type="ECO:0000313" key="8">
    <source>
        <dbReference type="Proteomes" id="UP000601223"/>
    </source>
</evidence>
<dbReference type="PANTHER" id="PTHR30349:SF91">
    <property type="entry name" value="INTA PROTEIN"/>
    <property type="match status" value="1"/>
</dbReference>
<dbReference type="GO" id="GO:0006310">
    <property type="term" value="P:DNA recombination"/>
    <property type="evidence" value="ECO:0007669"/>
    <property type="project" value="UniProtKB-KW"/>
</dbReference>
<dbReference type="PANTHER" id="PTHR30349">
    <property type="entry name" value="PHAGE INTEGRASE-RELATED"/>
    <property type="match status" value="1"/>
</dbReference>
<dbReference type="Proteomes" id="UP000601223">
    <property type="component" value="Unassembled WGS sequence"/>
</dbReference>
<evidence type="ECO:0000259" key="5">
    <source>
        <dbReference type="PROSITE" id="PS51898"/>
    </source>
</evidence>
<keyword evidence="2 4" id="KW-0238">DNA-binding</keyword>
<evidence type="ECO:0000256" key="4">
    <source>
        <dbReference type="PROSITE-ProRule" id="PRU01248"/>
    </source>
</evidence>
<dbReference type="Pfam" id="PF00589">
    <property type="entry name" value="Phage_integrase"/>
    <property type="match status" value="1"/>
</dbReference>
<dbReference type="InterPro" id="IPR011010">
    <property type="entry name" value="DNA_brk_join_enz"/>
</dbReference>
<protein>
    <submittedName>
        <fullName evidence="7">Site-specific integrase</fullName>
    </submittedName>
</protein>
<sequence>MSGKNRRGHGEGSVYEQRPGLWAAVVDLGWIDGKRRRKYVYATSEAEAIKKRDELRRALQLGMNLAAAPRTLAEWLTEWLAEKDRDGSTKPTTIARYRQVIDGHLIPHLGRIKLDKLAPRDVQRMVAQLRDRMAAASVVKIHAVLRVALADALRLDLVERNAAKAAKLPKLGRTERRALTPAEARKLLAEVSGDRLEAFFVLALTTGLRRGELLGLRWIDVETDEKVLFVRQTLQRVSGQLRIVSPKTHRSARPVPLARLACEALVRHREVQDREMAAVGELWRDSGLVFANTLGGPMEPRNVNRRFEQARQAAGLEWLRLHDLRHAFATFLLHDGQELRTVMDLLGHSTIRLTADTYGHVLPAKARDAADGIDRIMGEEGEEKRPQ</sequence>
<evidence type="ECO:0000313" key="7">
    <source>
        <dbReference type="EMBL" id="GIF86547.1"/>
    </source>
</evidence>
<dbReference type="InterPro" id="IPR002104">
    <property type="entry name" value="Integrase_catalytic"/>
</dbReference>
<keyword evidence="8" id="KW-1185">Reference proteome</keyword>
<accession>A0A8J3NMU5</accession>
<dbReference type="GO" id="GO:0015074">
    <property type="term" value="P:DNA integration"/>
    <property type="evidence" value="ECO:0007669"/>
    <property type="project" value="UniProtKB-KW"/>
</dbReference>
<dbReference type="Gene3D" id="1.10.150.130">
    <property type="match status" value="1"/>
</dbReference>
<keyword evidence="1" id="KW-0229">DNA integration</keyword>
<dbReference type="PROSITE" id="PS51900">
    <property type="entry name" value="CB"/>
    <property type="match status" value="1"/>
</dbReference>
<evidence type="ECO:0000256" key="3">
    <source>
        <dbReference type="ARBA" id="ARBA00023172"/>
    </source>
</evidence>
<dbReference type="SUPFAM" id="SSF56349">
    <property type="entry name" value="DNA breaking-rejoining enzymes"/>
    <property type="match status" value="1"/>
</dbReference>
<dbReference type="AlphaFoldDB" id="A0A8J3NMU5"/>
<feature type="domain" description="Tyr recombinase" evidence="5">
    <location>
        <begin position="174"/>
        <end position="371"/>
    </location>
</feature>
<dbReference type="InterPro" id="IPR010998">
    <property type="entry name" value="Integrase_recombinase_N"/>
</dbReference>
<evidence type="ECO:0000256" key="1">
    <source>
        <dbReference type="ARBA" id="ARBA00022908"/>
    </source>
</evidence>
<dbReference type="Pfam" id="PF14659">
    <property type="entry name" value="Phage_int_SAM_3"/>
    <property type="match status" value="1"/>
</dbReference>
<comment type="caution">
    <text evidence="7">The sequence shown here is derived from an EMBL/GenBank/DDBJ whole genome shotgun (WGS) entry which is preliminary data.</text>
</comment>
<dbReference type="CDD" id="cd01189">
    <property type="entry name" value="INT_ICEBs1_C_like"/>
    <property type="match status" value="1"/>
</dbReference>
<dbReference type="PROSITE" id="PS51898">
    <property type="entry name" value="TYR_RECOMBINASE"/>
    <property type="match status" value="1"/>
</dbReference>
<organism evidence="7 8">
    <name type="scientific">Catellatospora bangladeshensis</name>
    <dbReference type="NCBI Taxonomy" id="310355"/>
    <lineage>
        <taxon>Bacteria</taxon>
        <taxon>Bacillati</taxon>
        <taxon>Actinomycetota</taxon>
        <taxon>Actinomycetes</taxon>
        <taxon>Micromonosporales</taxon>
        <taxon>Micromonosporaceae</taxon>
        <taxon>Catellatospora</taxon>
    </lineage>
</organism>
<dbReference type="RefSeq" id="WP_203757672.1">
    <property type="nucleotide sequence ID" value="NZ_BONF01000094.1"/>
</dbReference>
<evidence type="ECO:0000259" key="6">
    <source>
        <dbReference type="PROSITE" id="PS51900"/>
    </source>
</evidence>
<dbReference type="InterPro" id="IPR044068">
    <property type="entry name" value="CB"/>
</dbReference>
<dbReference type="InterPro" id="IPR013762">
    <property type="entry name" value="Integrase-like_cat_sf"/>
</dbReference>
<dbReference type="GO" id="GO:0003677">
    <property type="term" value="F:DNA binding"/>
    <property type="evidence" value="ECO:0007669"/>
    <property type="project" value="UniProtKB-UniRule"/>
</dbReference>
<proteinExistence type="predicted"/>
<gene>
    <name evidence="7" type="ORF">Cba03nite_78960</name>
</gene>
<name>A0A8J3NMU5_9ACTN</name>
<dbReference type="InterPro" id="IPR050090">
    <property type="entry name" value="Tyrosine_recombinase_XerCD"/>
</dbReference>
<reference evidence="7 8" key="1">
    <citation type="submission" date="2021-01" db="EMBL/GenBank/DDBJ databases">
        <title>Whole genome shotgun sequence of Catellatospora bangladeshensis NBRC 107357.</title>
        <authorList>
            <person name="Komaki H."/>
            <person name="Tamura T."/>
        </authorList>
    </citation>
    <scope>NUCLEOTIDE SEQUENCE [LARGE SCALE GENOMIC DNA]</scope>
    <source>
        <strain evidence="7 8">NBRC 107357</strain>
    </source>
</reference>
<dbReference type="InterPro" id="IPR004107">
    <property type="entry name" value="Integrase_SAM-like_N"/>
</dbReference>
<keyword evidence="3" id="KW-0233">DNA recombination</keyword>
<feature type="domain" description="Core-binding (CB)" evidence="6">
    <location>
        <begin position="70"/>
        <end position="153"/>
    </location>
</feature>
<dbReference type="EMBL" id="BONF01000094">
    <property type="protein sequence ID" value="GIF86547.1"/>
    <property type="molecule type" value="Genomic_DNA"/>
</dbReference>